<protein>
    <recommendedName>
        <fullName evidence="5">Ribosome maturation factor RimM</fullName>
    </recommendedName>
</protein>
<dbReference type="InterPro" id="IPR011961">
    <property type="entry name" value="RimM"/>
</dbReference>
<organism evidence="8 9">
    <name type="scientific">Candidatus Rickettsiella isopodorum</name>
    <dbReference type="NCBI Taxonomy" id="1225476"/>
    <lineage>
        <taxon>Bacteria</taxon>
        <taxon>Pseudomonadati</taxon>
        <taxon>Pseudomonadota</taxon>
        <taxon>Gammaproteobacteria</taxon>
        <taxon>Legionellales</taxon>
        <taxon>Coxiellaceae</taxon>
        <taxon>Rickettsiella</taxon>
    </lineage>
</organism>
<dbReference type="PANTHER" id="PTHR33692:SF1">
    <property type="entry name" value="RIBOSOME MATURATION FACTOR RIMM"/>
    <property type="match status" value="1"/>
</dbReference>
<dbReference type="Proteomes" id="UP000183924">
    <property type="component" value="Unassembled WGS sequence"/>
</dbReference>
<name>A0A1J8NGX4_9COXI</name>
<evidence type="ECO:0000256" key="2">
    <source>
        <dbReference type="ARBA" id="ARBA00022517"/>
    </source>
</evidence>
<dbReference type="GO" id="GO:0005840">
    <property type="term" value="C:ribosome"/>
    <property type="evidence" value="ECO:0007669"/>
    <property type="project" value="InterPro"/>
</dbReference>
<dbReference type="RefSeq" id="WP_071662656.1">
    <property type="nucleotide sequence ID" value="NZ_LUKY01000033.1"/>
</dbReference>
<evidence type="ECO:0000313" key="9">
    <source>
        <dbReference type="Proteomes" id="UP000183924"/>
    </source>
</evidence>
<dbReference type="InterPro" id="IPR011033">
    <property type="entry name" value="PRC_barrel-like_sf"/>
</dbReference>
<keyword evidence="9" id="KW-1185">Reference proteome</keyword>
<dbReference type="Gene3D" id="2.40.30.60">
    <property type="entry name" value="RimM"/>
    <property type="match status" value="1"/>
</dbReference>
<dbReference type="STRING" id="1225476.A1D18_04700"/>
<dbReference type="NCBIfam" id="TIGR02273">
    <property type="entry name" value="16S_RimM"/>
    <property type="match status" value="1"/>
</dbReference>
<dbReference type="OrthoDB" id="9783509at2"/>
<evidence type="ECO:0000256" key="3">
    <source>
        <dbReference type="ARBA" id="ARBA00022552"/>
    </source>
</evidence>
<evidence type="ECO:0000256" key="1">
    <source>
        <dbReference type="ARBA" id="ARBA00022490"/>
    </source>
</evidence>
<dbReference type="HAMAP" id="MF_00014">
    <property type="entry name" value="Ribosome_mat_RimM"/>
    <property type="match status" value="1"/>
</dbReference>
<evidence type="ECO:0000313" key="8">
    <source>
        <dbReference type="EMBL" id="OIZ94162.1"/>
    </source>
</evidence>
<dbReference type="GO" id="GO:0043022">
    <property type="term" value="F:ribosome binding"/>
    <property type="evidence" value="ECO:0007669"/>
    <property type="project" value="InterPro"/>
</dbReference>
<feature type="domain" description="RimM N-terminal" evidence="6">
    <location>
        <begin position="8"/>
        <end position="92"/>
    </location>
</feature>
<feature type="domain" description="Ribosome maturation factor RimM PRC barrel" evidence="7">
    <location>
        <begin position="104"/>
        <end position="168"/>
    </location>
</feature>
<gene>
    <name evidence="5" type="primary">rimM</name>
    <name evidence="8" type="ORF">A1D18_04700</name>
</gene>
<keyword evidence="2 5" id="KW-0690">Ribosome biogenesis</keyword>
<dbReference type="Pfam" id="PF24986">
    <property type="entry name" value="PRC_RimM"/>
    <property type="match status" value="1"/>
</dbReference>
<dbReference type="Gene3D" id="2.30.30.240">
    <property type="entry name" value="PRC-barrel domain"/>
    <property type="match status" value="1"/>
</dbReference>
<comment type="caution">
    <text evidence="8">The sequence shown here is derived from an EMBL/GenBank/DDBJ whole genome shotgun (WGS) entry which is preliminary data.</text>
</comment>
<dbReference type="GO" id="GO:0042274">
    <property type="term" value="P:ribosomal small subunit biogenesis"/>
    <property type="evidence" value="ECO:0007669"/>
    <property type="project" value="UniProtKB-UniRule"/>
</dbReference>
<dbReference type="InterPro" id="IPR056792">
    <property type="entry name" value="PRC_RimM"/>
</dbReference>
<evidence type="ECO:0000256" key="5">
    <source>
        <dbReference type="HAMAP-Rule" id="MF_00014"/>
    </source>
</evidence>
<comment type="subunit">
    <text evidence="5">Binds ribosomal protein uS19.</text>
</comment>
<dbReference type="AlphaFoldDB" id="A0A1J8NGX4"/>
<dbReference type="GO" id="GO:0005737">
    <property type="term" value="C:cytoplasm"/>
    <property type="evidence" value="ECO:0007669"/>
    <property type="project" value="UniProtKB-SubCell"/>
</dbReference>
<comment type="similarity">
    <text evidence="5">Belongs to the RimM family.</text>
</comment>
<dbReference type="InterPro" id="IPR036976">
    <property type="entry name" value="RimM_N_sf"/>
</dbReference>
<keyword evidence="1 5" id="KW-0963">Cytoplasm</keyword>
<dbReference type="EMBL" id="LUKY01000033">
    <property type="protein sequence ID" value="OIZ94162.1"/>
    <property type="molecule type" value="Genomic_DNA"/>
</dbReference>
<dbReference type="SUPFAM" id="SSF50447">
    <property type="entry name" value="Translation proteins"/>
    <property type="match status" value="1"/>
</dbReference>
<evidence type="ECO:0000256" key="4">
    <source>
        <dbReference type="ARBA" id="ARBA00023186"/>
    </source>
</evidence>
<dbReference type="InterPro" id="IPR002676">
    <property type="entry name" value="RimM_N"/>
</dbReference>
<evidence type="ECO:0000259" key="6">
    <source>
        <dbReference type="Pfam" id="PF01782"/>
    </source>
</evidence>
<dbReference type="InterPro" id="IPR009000">
    <property type="entry name" value="Transl_B-barrel_sf"/>
</dbReference>
<comment type="domain">
    <text evidence="5">The PRC barrel domain binds ribosomal protein uS19.</text>
</comment>
<comment type="subcellular location">
    <subcellularLocation>
        <location evidence="5">Cytoplasm</location>
    </subcellularLocation>
</comment>
<sequence length="171" mass="19549">MTKKKVLVGTIGKPYGVKGWVKINSYTEPVSNIIDYQPWYLEAPNKSSSPAILIEIIDCRLHGQQILALLANCTTPESACLYTNYKIYVDRQKFFPLTAREYYWIDLEGLKVYTCENIYLGTISAIFATGANDVLVITDKKRHLIPFLLDQTIKSIDLENKTMIVDWDAEF</sequence>
<dbReference type="PANTHER" id="PTHR33692">
    <property type="entry name" value="RIBOSOME MATURATION FACTOR RIMM"/>
    <property type="match status" value="1"/>
</dbReference>
<dbReference type="GO" id="GO:0006364">
    <property type="term" value="P:rRNA processing"/>
    <property type="evidence" value="ECO:0007669"/>
    <property type="project" value="UniProtKB-UniRule"/>
</dbReference>
<reference evidence="8 9" key="1">
    <citation type="submission" date="2016-03" db="EMBL/GenBank/DDBJ databases">
        <title>Comparative genomics of Rickettsiella.</title>
        <authorList>
            <person name="Chandler C."/>
            <person name="Wang Y."/>
        </authorList>
    </citation>
    <scope>NUCLEOTIDE SEQUENCE [LARGE SCALE GENOMIC DNA]</scope>
    <source>
        <strain evidence="8 9">RCFS May 2013</strain>
    </source>
</reference>
<keyword evidence="3 5" id="KW-0698">rRNA processing</keyword>
<keyword evidence="4 5" id="KW-0143">Chaperone</keyword>
<evidence type="ECO:0000259" key="7">
    <source>
        <dbReference type="Pfam" id="PF24986"/>
    </source>
</evidence>
<comment type="function">
    <text evidence="5">An accessory protein needed during the final step in the assembly of 30S ribosomal subunit, possibly for assembly of the head region. Essential for efficient processing of 16S rRNA. May be needed both before and after RbfA during the maturation of 16S rRNA. It has affinity for free ribosomal 30S subunits but not for 70S ribosomes.</text>
</comment>
<dbReference type="SUPFAM" id="SSF50346">
    <property type="entry name" value="PRC-barrel domain"/>
    <property type="match status" value="1"/>
</dbReference>
<accession>A0A1J8NGX4</accession>
<proteinExistence type="inferred from homology"/>
<dbReference type="Pfam" id="PF01782">
    <property type="entry name" value="RimM"/>
    <property type="match status" value="1"/>
</dbReference>